<name>G2YH71_BOTF4</name>
<dbReference type="HOGENOM" id="CLU_1815511_0_0_1"/>
<evidence type="ECO:0000313" key="2">
    <source>
        <dbReference type="Proteomes" id="UP000008177"/>
    </source>
</evidence>
<gene>
    <name evidence="1" type="ORF">BofuT4_P023730.1</name>
</gene>
<accession>G2YH71</accession>
<dbReference type="STRING" id="999810.G2YH71"/>
<sequence>MQTKSYLGKWLNRFTSILEVYIEPERVILHKLLSHFGPLSDALVKHVDDEKAGELLKNLWKMIEENKEQAEGHEPFEQWTEADYPNLNGDAERLIMVMTNLDHGKRAEMTDTMTDPFWDGVGSEGIFALKDVLKIMQMNCLI</sequence>
<evidence type="ECO:0000313" key="1">
    <source>
        <dbReference type="EMBL" id="CCD51105.1"/>
    </source>
</evidence>
<proteinExistence type="predicted"/>
<reference evidence="2" key="1">
    <citation type="journal article" date="2011" name="PLoS Genet.">
        <title>Genomic analysis of the necrotrophic fungal pathogens Sclerotinia sclerotiorum and Botrytis cinerea.</title>
        <authorList>
            <person name="Amselem J."/>
            <person name="Cuomo C.A."/>
            <person name="van Kan J.A."/>
            <person name="Viaud M."/>
            <person name="Benito E.P."/>
            <person name="Couloux A."/>
            <person name="Coutinho P.M."/>
            <person name="de Vries R.P."/>
            <person name="Dyer P.S."/>
            <person name="Fillinger S."/>
            <person name="Fournier E."/>
            <person name="Gout L."/>
            <person name="Hahn M."/>
            <person name="Kohn L."/>
            <person name="Lapalu N."/>
            <person name="Plummer K.M."/>
            <person name="Pradier J.M."/>
            <person name="Quevillon E."/>
            <person name="Sharon A."/>
            <person name="Simon A."/>
            <person name="ten Have A."/>
            <person name="Tudzynski B."/>
            <person name="Tudzynski P."/>
            <person name="Wincker P."/>
            <person name="Andrew M."/>
            <person name="Anthouard V."/>
            <person name="Beever R.E."/>
            <person name="Beffa R."/>
            <person name="Benoit I."/>
            <person name="Bouzid O."/>
            <person name="Brault B."/>
            <person name="Chen Z."/>
            <person name="Choquer M."/>
            <person name="Collemare J."/>
            <person name="Cotton P."/>
            <person name="Danchin E.G."/>
            <person name="Da Silva C."/>
            <person name="Gautier A."/>
            <person name="Giraud C."/>
            <person name="Giraud T."/>
            <person name="Gonzalez C."/>
            <person name="Grossetete S."/>
            <person name="Guldener U."/>
            <person name="Henrissat B."/>
            <person name="Howlett B.J."/>
            <person name="Kodira C."/>
            <person name="Kretschmer M."/>
            <person name="Lappartient A."/>
            <person name="Leroch M."/>
            <person name="Levis C."/>
            <person name="Mauceli E."/>
            <person name="Neuveglise C."/>
            <person name="Oeser B."/>
            <person name="Pearson M."/>
            <person name="Poulain J."/>
            <person name="Poussereau N."/>
            <person name="Quesneville H."/>
            <person name="Rascle C."/>
            <person name="Schumacher J."/>
            <person name="Segurens B."/>
            <person name="Sexton A."/>
            <person name="Silva E."/>
            <person name="Sirven C."/>
            <person name="Soanes D.M."/>
            <person name="Talbot N.J."/>
            <person name="Templeton M."/>
            <person name="Yandava C."/>
            <person name="Yarden O."/>
            <person name="Zeng Q."/>
            <person name="Rollins J.A."/>
            <person name="Lebrun M.H."/>
            <person name="Dickman M."/>
        </authorList>
    </citation>
    <scope>NUCLEOTIDE SEQUENCE [LARGE SCALE GENOMIC DNA]</scope>
    <source>
        <strain evidence="2">T4</strain>
    </source>
</reference>
<dbReference type="OrthoDB" id="10252171at2759"/>
<protein>
    <submittedName>
        <fullName evidence="1">Uncharacterized protein</fullName>
    </submittedName>
</protein>
<dbReference type="InParanoid" id="G2YH71"/>
<dbReference type="EMBL" id="FQ790332">
    <property type="protein sequence ID" value="CCD51105.1"/>
    <property type="molecule type" value="Genomic_DNA"/>
</dbReference>
<dbReference type="Proteomes" id="UP000008177">
    <property type="component" value="Unplaced contigs"/>
</dbReference>
<organism evidence="1 2">
    <name type="scientific">Botryotinia fuckeliana (strain T4)</name>
    <name type="common">Noble rot fungus</name>
    <name type="synonym">Botrytis cinerea</name>
    <dbReference type="NCBI Taxonomy" id="999810"/>
    <lineage>
        <taxon>Eukaryota</taxon>
        <taxon>Fungi</taxon>
        <taxon>Dikarya</taxon>
        <taxon>Ascomycota</taxon>
        <taxon>Pezizomycotina</taxon>
        <taxon>Leotiomycetes</taxon>
        <taxon>Helotiales</taxon>
        <taxon>Sclerotiniaceae</taxon>
        <taxon>Botrytis</taxon>
    </lineage>
</organism>
<dbReference type="AlphaFoldDB" id="G2YH71"/>